<dbReference type="EMBL" id="CAJVCH010456343">
    <property type="protein sequence ID" value="CAG7819677.1"/>
    <property type="molecule type" value="Genomic_DNA"/>
</dbReference>
<keyword evidence="2" id="KW-0547">Nucleotide-binding</keyword>
<dbReference type="AlphaFoldDB" id="A0A8J2KU12"/>
<protein>
    <recommendedName>
        <fullName evidence="6">Heat shock protein 70</fullName>
    </recommendedName>
</protein>
<keyword evidence="3" id="KW-0067">ATP-binding</keyword>
<dbReference type="Proteomes" id="UP000708208">
    <property type="component" value="Unassembled WGS sequence"/>
</dbReference>
<feature type="non-terminal residue" evidence="4">
    <location>
        <position position="214"/>
    </location>
</feature>
<dbReference type="InterPro" id="IPR013126">
    <property type="entry name" value="Hsp_70_fam"/>
</dbReference>
<proteinExistence type="inferred from homology"/>
<dbReference type="Pfam" id="PF00012">
    <property type="entry name" value="HSP70"/>
    <property type="match status" value="1"/>
</dbReference>
<evidence type="ECO:0000256" key="3">
    <source>
        <dbReference type="ARBA" id="ARBA00022840"/>
    </source>
</evidence>
<evidence type="ECO:0000256" key="2">
    <source>
        <dbReference type="ARBA" id="ARBA00022741"/>
    </source>
</evidence>
<feature type="non-terminal residue" evidence="4">
    <location>
        <position position="1"/>
    </location>
</feature>
<organism evidence="4 5">
    <name type="scientific">Allacma fusca</name>
    <dbReference type="NCBI Taxonomy" id="39272"/>
    <lineage>
        <taxon>Eukaryota</taxon>
        <taxon>Metazoa</taxon>
        <taxon>Ecdysozoa</taxon>
        <taxon>Arthropoda</taxon>
        <taxon>Hexapoda</taxon>
        <taxon>Collembola</taxon>
        <taxon>Symphypleona</taxon>
        <taxon>Sminthuridae</taxon>
        <taxon>Allacma</taxon>
    </lineage>
</organism>
<evidence type="ECO:0000313" key="5">
    <source>
        <dbReference type="Proteomes" id="UP000708208"/>
    </source>
</evidence>
<sequence length="214" mass="24425">VAYGLHLQREDHKRNCLIFDLGGGTFDVTFLELHKKKIKIKAIGGDSFLGGEDFDNAMIDNCLEAFEREHGIDLRTVGCKFERDKRLKRIRKECEIQKRYLSATTNLNVSMDDIHGVIPMVVHFTRDIFNQLIKPYVDKCMEVVDQILTKFQVKEMDIDDIVVAGGSTRVSYLQSRLSEKFGGRPLLKRIAQEEVVAHGAAILAYHFETPEIPN</sequence>
<name>A0A8J2KU12_9HEXA</name>
<evidence type="ECO:0000256" key="1">
    <source>
        <dbReference type="ARBA" id="ARBA00007381"/>
    </source>
</evidence>
<keyword evidence="5" id="KW-1185">Reference proteome</keyword>
<dbReference type="GO" id="GO:0140662">
    <property type="term" value="F:ATP-dependent protein folding chaperone"/>
    <property type="evidence" value="ECO:0007669"/>
    <property type="project" value="InterPro"/>
</dbReference>
<evidence type="ECO:0000313" key="4">
    <source>
        <dbReference type="EMBL" id="CAG7819677.1"/>
    </source>
</evidence>
<dbReference type="PANTHER" id="PTHR19375">
    <property type="entry name" value="HEAT SHOCK PROTEIN 70KDA"/>
    <property type="match status" value="1"/>
</dbReference>
<evidence type="ECO:0008006" key="6">
    <source>
        <dbReference type="Google" id="ProtNLM"/>
    </source>
</evidence>
<reference evidence="4" key="1">
    <citation type="submission" date="2021-06" db="EMBL/GenBank/DDBJ databases">
        <authorList>
            <person name="Hodson N. C."/>
            <person name="Mongue J. A."/>
            <person name="Jaron S. K."/>
        </authorList>
    </citation>
    <scope>NUCLEOTIDE SEQUENCE</scope>
</reference>
<gene>
    <name evidence="4" type="ORF">AFUS01_LOCUS30108</name>
</gene>
<dbReference type="GO" id="GO:0005524">
    <property type="term" value="F:ATP binding"/>
    <property type="evidence" value="ECO:0007669"/>
    <property type="project" value="UniProtKB-KW"/>
</dbReference>
<comment type="caution">
    <text evidence="4">The sequence shown here is derived from an EMBL/GenBank/DDBJ whole genome shotgun (WGS) entry which is preliminary data.</text>
</comment>
<comment type="similarity">
    <text evidence="1">Belongs to the heat shock protein 70 family.</text>
</comment>
<accession>A0A8J2KU12</accession>
<dbReference type="OrthoDB" id="2401965at2759"/>
<dbReference type="FunFam" id="3.90.640.10:FF:000003">
    <property type="entry name" value="Molecular chaperone DnaK"/>
    <property type="match status" value="1"/>
</dbReference>